<dbReference type="InterPro" id="IPR025312">
    <property type="entry name" value="DUF4216"/>
</dbReference>
<gene>
    <name evidence="3" type="ORF">LTRI10_LOCUS7230</name>
</gene>
<organism evidence="3 4">
    <name type="scientific">Linum trigynum</name>
    <dbReference type="NCBI Taxonomy" id="586398"/>
    <lineage>
        <taxon>Eukaryota</taxon>
        <taxon>Viridiplantae</taxon>
        <taxon>Streptophyta</taxon>
        <taxon>Embryophyta</taxon>
        <taxon>Tracheophyta</taxon>
        <taxon>Spermatophyta</taxon>
        <taxon>Magnoliopsida</taxon>
        <taxon>eudicotyledons</taxon>
        <taxon>Gunneridae</taxon>
        <taxon>Pentapetalae</taxon>
        <taxon>rosids</taxon>
        <taxon>fabids</taxon>
        <taxon>Malpighiales</taxon>
        <taxon>Linaceae</taxon>
        <taxon>Linum</taxon>
    </lineage>
</organism>
<proteinExistence type="predicted"/>
<reference evidence="3 4" key="1">
    <citation type="submission" date="2024-04" db="EMBL/GenBank/DDBJ databases">
        <authorList>
            <person name="Fracassetti M."/>
        </authorList>
    </citation>
    <scope>NUCLEOTIDE SEQUENCE [LARGE SCALE GENOMIC DNA]</scope>
</reference>
<evidence type="ECO:0000256" key="1">
    <source>
        <dbReference type="SAM" id="MobiDB-lite"/>
    </source>
</evidence>
<feature type="compositionally biased region" description="Acidic residues" evidence="1">
    <location>
        <begin position="63"/>
        <end position="73"/>
    </location>
</feature>
<dbReference type="PANTHER" id="PTHR48258">
    <property type="entry name" value="DUF4218 DOMAIN-CONTAINING PROTEIN-RELATED"/>
    <property type="match status" value="1"/>
</dbReference>
<dbReference type="Proteomes" id="UP001497516">
    <property type="component" value="Chromosome 10"/>
</dbReference>
<sequence>MDDKEPFIMASQAQQVFYVDDPIEKNWKVVVRTTPRDLCDMSIEGDEEDVDTYLQSEAASGEFSEDIPNDGDTDWISASGKGSLVDASPESSAGIRRRAGFEAPQVEDDDEVGDDNMDVEY</sequence>
<dbReference type="EMBL" id="OZ034814">
    <property type="protein sequence ID" value="CAL1359760.1"/>
    <property type="molecule type" value="Genomic_DNA"/>
</dbReference>
<evidence type="ECO:0000313" key="3">
    <source>
        <dbReference type="EMBL" id="CAL1359760.1"/>
    </source>
</evidence>
<keyword evidence="4" id="KW-1185">Reference proteome</keyword>
<feature type="compositionally biased region" description="Acidic residues" evidence="1">
    <location>
        <begin position="105"/>
        <end position="121"/>
    </location>
</feature>
<dbReference type="PANTHER" id="PTHR48258:SF15">
    <property type="entry name" value="OS02G0543900 PROTEIN"/>
    <property type="match status" value="1"/>
</dbReference>
<dbReference type="Pfam" id="PF13952">
    <property type="entry name" value="DUF4216"/>
    <property type="match status" value="1"/>
</dbReference>
<name>A0AAV2CTW6_9ROSI</name>
<accession>A0AAV2CTW6</accession>
<protein>
    <recommendedName>
        <fullName evidence="2">DUF4216 domain-containing protein</fullName>
    </recommendedName>
</protein>
<evidence type="ECO:0000259" key="2">
    <source>
        <dbReference type="Pfam" id="PF13952"/>
    </source>
</evidence>
<feature type="domain" description="DUF4216" evidence="2">
    <location>
        <begin position="3"/>
        <end position="30"/>
    </location>
</feature>
<evidence type="ECO:0000313" key="4">
    <source>
        <dbReference type="Proteomes" id="UP001497516"/>
    </source>
</evidence>
<dbReference type="AlphaFoldDB" id="A0AAV2CTW6"/>
<feature type="region of interest" description="Disordered" evidence="1">
    <location>
        <begin position="58"/>
        <end position="121"/>
    </location>
</feature>